<dbReference type="AlphaFoldDB" id="H8MU39"/>
<dbReference type="HOGENOM" id="CLU_1575828_0_0_7"/>
<dbReference type="RefSeq" id="WP_014396762.1">
    <property type="nucleotide sequence ID" value="NC_017030.1"/>
</dbReference>
<dbReference type="KEGG" id="ccx:COCOR_03950"/>
<evidence type="ECO:0000313" key="3">
    <source>
        <dbReference type="Proteomes" id="UP000007587"/>
    </source>
</evidence>
<organism evidence="2 3">
    <name type="scientific">Corallococcus coralloides (strain ATCC 25202 / DSM 2259 / NBRC 100086 / M2)</name>
    <name type="common">Myxococcus coralloides</name>
    <dbReference type="NCBI Taxonomy" id="1144275"/>
    <lineage>
        <taxon>Bacteria</taxon>
        <taxon>Pseudomonadati</taxon>
        <taxon>Myxococcota</taxon>
        <taxon>Myxococcia</taxon>
        <taxon>Myxococcales</taxon>
        <taxon>Cystobacterineae</taxon>
        <taxon>Myxococcaceae</taxon>
        <taxon>Corallococcus</taxon>
    </lineage>
</organism>
<dbReference type="InParanoid" id="H8MU39"/>
<feature type="region of interest" description="Disordered" evidence="1">
    <location>
        <begin position="146"/>
        <end position="169"/>
    </location>
</feature>
<keyword evidence="3" id="KW-1185">Reference proteome</keyword>
<accession>H8MU39</accession>
<sequence>MQMLHSGRMVFATLLILGPGCRAVPPQPPSPTASAPRAIIKFQSPHYDGSTFSGRILVGAEEGAITVDRRLVENQVLQVTEVHDCDSPSPVSIEIFGVPPRRVPEELMTLEPGTWLEADVAFPLFNYRRRGAQEADCLDLTVTLNPRHPTPPATTTLRVSRPMEQPDAE</sequence>
<evidence type="ECO:0000256" key="1">
    <source>
        <dbReference type="SAM" id="MobiDB-lite"/>
    </source>
</evidence>
<protein>
    <submittedName>
        <fullName evidence="2">Uncharacterized protein</fullName>
    </submittedName>
</protein>
<gene>
    <name evidence="2" type="ordered locus">COCOR_03950</name>
</gene>
<evidence type="ECO:0000313" key="2">
    <source>
        <dbReference type="EMBL" id="AFE05527.1"/>
    </source>
</evidence>
<proteinExistence type="predicted"/>
<dbReference type="Proteomes" id="UP000007587">
    <property type="component" value="Chromosome"/>
</dbReference>
<dbReference type="OrthoDB" id="5525320at2"/>
<dbReference type="STRING" id="1144275.COCOR_03950"/>
<name>H8MU39_CORCM</name>
<dbReference type="EMBL" id="CP003389">
    <property type="protein sequence ID" value="AFE05527.1"/>
    <property type="molecule type" value="Genomic_DNA"/>
</dbReference>
<reference evidence="3" key="2">
    <citation type="submission" date="2012-03" db="EMBL/GenBank/DDBJ databases">
        <title>Genome sequence of the fruiting myxobacterium Corallococcus coralloides DSM 2259.</title>
        <authorList>
            <person name="Huntley S."/>
            <person name="Zhang Y."/>
            <person name="Treuner-Lange A."/>
            <person name="Sensen C.W."/>
            <person name="Sogaard-Andersen L."/>
        </authorList>
    </citation>
    <scope>NUCLEOTIDE SEQUENCE [LARGE SCALE GENOMIC DNA]</scope>
    <source>
        <strain evidence="3">ATCC 25202 / DSM 2259 / NBRC 100086 / M2</strain>
    </source>
</reference>
<reference evidence="2 3" key="1">
    <citation type="journal article" date="2012" name="J. Bacteriol.">
        <title>Complete Genome Sequence of the Fruiting Myxobacterium Corallococcus coralloides DSM 2259.</title>
        <authorList>
            <person name="Huntley S."/>
            <person name="Zhang Y."/>
            <person name="Treuner-Lange A."/>
            <person name="Kneip S."/>
            <person name="Sensen C.W."/>
            <person name="Sogaard-Andersen L."/>
        </authorList>
    </citation>
    <scope>NUCLEOTIDE SEQUENCE [LARGE SCALE GENOMIC DNA]</scope>
    <source>
        <strain evidence="3">ATCC 25202 / DSM 2259 / NBRC 100086 / M2</strain>
    </source>
</reference>